<comment type="caution">
    <text evidence="3">The sequence shown here is derived from an EMBL/GenBank/DDBJ whole genome shotgun (WGS) entry which is preliminary data.</text>
</comment>
<dbReference type="Proteomes" id="UP001251085">
    <property type="component" value="Unassembled WGS sequence"/>
</dbReference>
<sequence>MSLQTLDTDNTRRPLGEAAPHVMTPTAAAKPASPFETAPPEAPPRRSTPPRSAGSVALHWSLMIGGFVALVLAGQWLL</sequence>
<evidence type="ECO:0000313" key="4">
    <source>
        <dbReference type="Proteomes" id="UP001251085"/>
    </source>
</evidence>
<organism evidence="3 4">
    <name type="scientific">Paracoccus broussonetiae</name>
    <dbReference type="NCBI Taxonomy" id="3075834"/>
    <lineage>
        <taxon>Bacteria</taxon>
        <taxon>Pseudomonadati</taxon>
        <taxon>Pseudomonadota</taxon>
        <taxon>Alphaproteobacteria</taxon>
        <taxon>Rhodobacterales</taxon>
        <taxon>Paracoccaceae</taxon>
        <taxon>Paracoccus</taxon>
    </lineage>
</organism>
<dbReference type="RefSeq" id="WP_311757363.1">
    <property type="nucleotide sequence ID" value="NZ_JAVRQI010000001.1"/>
</dbReference>
<feature type="region of interest" description="Disordered" evidence="1">
    <location>
        <begin position="1"/>
        <end position="54"/>
    </location>
</feature>
<feature type="transmembrane region" description="Helical" evidence="2">
    <location>
        <begin position="56"/>
        <end position="77"/>
    </location>
</feature>
<proteinExistence type="predicted"/>
<evidence type="ECO:0000256" key="2">
    <source>
        <dbReference type="SAM" id="Phobius"/>
    </source>
</evidence>
<evidence type="ECO:0000256" key="1">
    <source>
        <dbReference type="SAM" id="MobiDB-lite"/>
    </source>
</evidence>
<keyword evidence="2" id="KW-0472">Membrane</keyword>
<reference evidence="4" key="1">
    <citation type="submission" date="2023-07" db="EMBL/GenBank/DDBJ databases">
        <title>Characterization of two Paracoccaceae strains isolated from Phycosphere and proposal of Xinfangfangia lacusdiani sp. nov.</title>
        <authorList>
            <person name="Deng Y."/>
            <person name="Zhang Y.Q."/>
        </authorList>
    </citation>
    <scope>NUCLEOTIDE SEQUENCE [LARGE SCALE GENOMIC DNA]</scope>
    <source>
        <strain evidence="4">CPCC 101403</strain>
    </source>
</reference>
<keyword evidence="4" id="KW-1185">Reference proteome</keyword>
<name>A0ABU3E7Q6_9RHOB</name>
<keyword evidence="2" id="KW-0812">Transmembrane</keyword>
<gene>
    <name evidence="3" type="ORF">RM190_00170</name>
</gene>
<protein>
    <submittedName>
        <fullName evidence="3">Uncharacterized protein</fullName>
    </submittedName>
</protein>
<keyword evidence="2" id="KW-1133">Transmembrane helix</keyword>
<dbReference type="EMBL" id="JAVRQI010000001">
    <property type="protein sequence ID" value="MDT1060248.1"/>
    <property type="molecule type" value="Genomic_DNA"/>
</dbReference>
<accession>A0ABU3E7Q6</accession>
<evidence type="ECO:0000313" key="3">
    <source>
        <dbReference type="EMBL" id="MDT1060248.1"/>
    </source>
</evidence>